<evidence type="ECO:0000256" key="1">
    <source>
        <dbReference type="SAM" id="Phobius"/>
    </source>
</evidence>
<dbReference type="Proteomes" id="UP001597375">
    <property type="component" value="Unassembled WGS sequence"/>
</dbReference>
<feature type="transmembrane region" description="Helical" evidence="1">
    <location>
        <begin position="63"/>
        <end position="81"/>
    </location>
</feature>
<organism evidence="2 3">
    <name type="scientific">Luteolibacter algae</name>
    <dbReference type="NCBI Taxonomy" id="454151"/>
    <lineage>
        <taxon>Bacteria</taxon>
        <taxon>Pseudomonadati</taxon>
        <taxon>Verrucomicrobiota</taxon>
        <taxon>Verrucomicrobiia</taxon>
        <taxon>Verrucomicrobiales</taxon>
        <taxon>Verrucomicrobiaceae</taxon>
        <taxon>Luteolibacter</taxon>
    </lineage>
</organism>
<keyword evidence="1" id="KW-0812">Transmembrane</keyword>
<protein>
    <submittedName>
        <fullName evidence="2">NfeD family protein</fullName>
    </submittedName>
</protein>
<dbReference type="Gene3D" id="2.40.50.140">
    <property type="entry name" value="Nucleic acid-binding proteins"/>
    <property type="match status" value="1"/>
</dbReference>
<reference evidence="3" key="1">
    <citation type="journal article" date="2019" name="Int. J. Syst. Evol. Microbiol.">
        <title>The Global Catalogue of Microorganisms (GCM) 10K type strain sequencing project: providing services to taxonomists for standard genome sequencing and annotation.</title>
        <authorList>
            <consortium name="The Broad Institute Genomics Platform"/>
            <consortium name="The Broad Institute Genome Sequencing Center for Infectious Disease"/>
            <person name="Wu L."/>
            <person name="Ma J."/>
        </authorList>
    </citation>
    <scope>NUCLEOTIDE SEQUENCE [LARGE SCALE GENOMIC DNA]</scope>
    <source>
        <strain evidence="3">CGMCC 4.7106</strain>
    </source>
</reference>
<gene>
    <name evidence="2" type="ORF">ACFSSA_12270</name>
</gene>
<sequence>MTDFLNTWWQELNFNLQIFYGIGIIAISVLIIQMIMSTVLGVDSDLDVGDFELGDHDSGLSIFSVRGVTAFFVGFGWTGVICTEQGLGLPITLLISGTVGVAMMGAIFMMMRSFMKLQSSGTLNYANAIGQTATVYVTIPPSMGNGGQIETLIQGRLVTAQALQKGETSLSPGTKVKVIGTVGPTVLLVENL</sequence>
<keyword evidence="3" id="KW-1185">Reference proteome</keyword>
<proteinExistence type="predicted"/>
<accession>A0ABW5DA41</accession>
<feature type="transmembrane region" description="Helical" evidence="1">
    <location>
        <begin position="18"/>
        <end position="42"/>
    </location>
</feature>
<dbReference type="InterPro" id="IPR012340">
    <property type="entry name" value="NA-bd_OB-fold"/>
</dbReference>
<comment type="caution">
    <text evidence="2">The sequence shown here is derived from an EMBL/GenBank/DDBJ whole genome shotgun (WGS) entry which is preliminary data.</text>
</comment>
<feature type="transmembrane region" description="Helical" evidence="1">
    <location>
        <begin position="87"/>
        <end position="110"/>
    </location>
</feature>
<name>A0ABW5DA41_9BACT</name>
<evidence type="ECO:0000313" key="2">
    <source>
        <dbReference type="EMBL" id="MFD2257450.1"/>
    </source>
</evidence>
<dbReference type="RefSeq" id="WP_386820744.1">
    <property type="nucleotide sequence ID" value="NZ_JBHUIT010000028.1"/>
</dbReference>
<keyword evidence="1" id="KW-0472">Membrane</keyword>
<dbReference type="EMBL" id="JBHUIT010000028">
    <property type="protein sequence ID" value="MFD2257450.1"/>
    <property type="molecule type" value="Genomic_DNA"/>
</dbReference>
<keyword evidence="1" id="KW-1133">Transmembrane helix</keyword>
<evidence type="ECO:0000313" key="3">
    <source>
        <dbReference type="Proteomes" id="UP001597375"/>
    </source>
</evidence>